<dbReference type="InterPro" id="IPR000477">
    <property type="entry name" value="RT_dom"/>
</dbReference>
<proteinExistence type="predicted"/>
<reference evidence="4" key="1">
    <citation type="submission" date="2025-08" db="UniProtKB">
        <authorList>
            <consortium name="RefSeq"/>
        </authorList>
    </citation>
    <scope>IDENTIFICATION</scope>
    <source>
        <tissue evidence="4">Entire body</tissue>
    </source>
</reference>
<feature type="domain" description="Reverse transcriptase" evidence="2">
    <location>
        <begin position="1"/>
        <end position="84"/>
    </location>
</feature>
<evidence type="ECO:0000256" key="1">
    <source>
        <dbReference type="SAM" id="MobiDB-lite"/>
    </source>
</evidence>
<dbReference type="KEGG" id="apln:108740976"/>
<dbReference type="GeneID" id="108740976"/>
<evidence type="ECO:0000259" key="2">
    <source>
        <dbReference type="PROSITE" id="PS50878"/>
    </source>
</evidence>
<organism evidence="3 4">
    <name type="scientific">Agrilus planipennis</name>
    <name type="common">Emerald ash borer</name>
    <name type="synonym">Agrilus marcopoli</name>
    <dbReference type="NCBI Taxonomy" id="224129"/>
    <lineage>
        <taxon>Eukaryota</taxon>
        <taxon>Metazoa</taxon>
        <taxon>Ecdysozoa</taxon>
        <taxon>Arthropoda</taxon>
        <taxon>Hexapoda</taxon>
        <taxon>Insecta</taxon>
        <taxon>Pterygota</taxon>
        <taxon>Neoptera</taxon>
        <taxon>Endopterygota</taxon>
        <taxon>Coleoptera</taxon>
        <taxon>Polyphaga</taxon>
        <taxon>Elateriformia</taxon>
        <taxon>Buprestoidea</taxon>
        <taxon>Buprestidae</taxon>
        <taxon>Agrilinae</taxon>
        <taxon>Agrilus</taxon>
    </lineage>
</organism>
<gene>
    <name evidence="4" type="primary">LOC108740976</name>
</gene>
<keyword evidence="3" id="KW-1185">Reference proteome</keyword>
<feature type="compositionally biased region" description="Basic and acidic residues" evidence="1">
    <location>
        <begin position="234"/>
        <end position="254"/>
    </location>
</feature>
<accession>A0A7F5QVI1</accession>
<feature type="region of interest" description="Disordered" evidence="1">
    <location>
        <begin position="94"/>
        <end position="114"/>
    </location>
</feature>
<protein>
    <submittedName>
        <fullName evidence="4">Uncharacterized protein LOC108740976</fullName>
    </submittedName>
</protein>
<feature type="region of interest" description="Disordered" evidence="1">
    <location>
        <begin position="234"/>
        <end position="266"/>
    </location>
</feature>
<dbReference type="Proteomes" id="UP000192223">
    <property type="component" value="Unplaced"/>
</dbReference>
<dbReference type="AlphaFoldDB" id="A0A7F5QVI1"/>
<dbReference type="InParanoid" id="A0A7F5QVI1"/>
<evidence type="ECO:0000313" key="4">
    <source>
        <dbReference type="RefSeq" id="XP_025829086.1"/>
    </source>
</evidence>
<sequence length="283" mass="31087">MDVLLEEYESEGTSVVAFADDLLVMVEGNNRRELEHRGSTALSVAVRWGETVGVSVSTQKTCCMLLKGRLADTRPPVVRSGNFTVEREVGFSATPRGIKGQDSDSSWAPAESPAHGVGAEKRAVRCLFKGLLTECALYGSSIWYRTLRTVLLMGEIPWVLEAERRALTFKAKREIPVEPGDIVSNDEIADIRTVRSSGWIDPCMAAAAGYLITRHGSMNGFLYQRGLAENDDAFMKTDEGNEGDRTKATEDNSKTSETACNDWDPEDDLPLAVYVHSTRQSTS</sequence>
<dbReference type="PROSITE" id="PS50878">
    <property type="entry name" value="RT_POL"/>
    <property type="match status" value="1"/>
</dbReference>
<dbReference type="OrthoDB" id="6782520at2759"/>
<name>A0A7F5QVI1_AGRPL</name>
<dbReference type="RefSeq" id="XP_025829086.1">
    <property type="nucleotide sequence ID" value="XM_025973301.1"/>
</dbReference>
<evidence type="ECO:0000313" key="3">
    <source>
        <dbReference type="Proteomes" id="UP000192223"/>
    </source>
</evidence>